<evidence type="ECO:0000259" key="2">
    <source>
        <dbReference type="Pfam" id="PF09851"/>
    </source>
</evidence>
<dbReference type="Proteomes" id="UP000595197">
    <property type="component" value="Chromosome"/>
</dbReference>
<organism evidence="3 4">
    <name type="scientific">Skermanella cutis</name>
    <dbReference type="NCBI Taxonomy" id="2775420"/>
    <lineage>
        <taxon>Bacteria</taxon>
        <taxon>Pseudomonadati</taxon>
        <taxon>Pseudomonadota</taxon>
        <taxon>Alphaproteobacteria</taxon>
        <taxon>Rhodospirillales</taxon>
        <taxon>Azospirillaceae</taxon>
        <taxon>Skermanella</taxon>
    </lineage>
</organism>
<keyword evidence="4" id="KW-1185">Reference proteome</keyword>
<protein>
    <submittedName>
        <fullName evidence="3">SHOCT domain-containing protein</fullName>
    </submittedName>
</protein>
<evidence type="ECO:0000313" key="4">
    <source>
        <dbReference type="Proteomes" id="UP000595197"/>
    </source>
</evidence>
<gene>
    <name evidence="3" type="ORF">IGS68_03595</name>
</gene>
<dbReference type="Pfam" id="PF09851">
    <property type="entry name" value="SHOCT"/>
    <property type="match status" value="1"/>
</dbReference>
<dbReference type="RefSeq" id="WP_201077384.1">
    <property type="nucleotide sequence ID" value="NZ_CP067420.1"/>
</dbReference>
<name>A0ABX7B7J7_9PROT</name>
<dbReference type="InterPro" id="IPR018649">
    <property type="entry name" value="SHOCT"/>
</dbReference>
<accession>A0ABX7B7J7</accession>
<sequence>MASRFTSIWNEKKPVAGTARSAARPVRGRAGVASGAADSESGDEGDDSAARSLRALKVMFDRGLMSEAEYERRRASLAGGASERPSDGE</sequence>
<dbReference type="EMBL" id="CP067420">
    <property type="protein sequence ID" value="QQP90355.1"/>
    <property type="molecule type" value="Genomic_DNA"/>
</dbReference>
<evidence type="ECO:0000256" key="1">
    <source>
        <dbReference type="SAM" id="MobiDB-lite"/>
    </source>
</evidence>
<feature type="domain" description="SHOCT" evidence="2">
    <location>
        <begin position="53"/>
        <end position="75"/>
    </location>
</feature>
<reference evidence="3" key="1">
    <citation type="submission" date="2021-02" db="EMBL/GenBank/DDBJ databases">
        <title>Skermanella TT6 skin isolate.</title>
        <authorList>
            <person name="Lee K."/>
            <person name="Ganzorig M."/>
        </authorList>
    </citation>
    <scope>NUCLEOTIDE SEQUENCE</scope>
    <source>
        <strain evidence="3">TT6</strain>
    </source>
</reference>
<feature type="region of interest" description="Disordered" evidence="1">
    <location>
        <begin position="1"/>
        <end position="49"/>
    </location>
</feature>
<evidence type="ECO:0000313" key="3">
    <source>
        <dbReference type="EMBL" id="QQP90355.1"/>
    </source>
</evidence>
<proteinExistence type="predicted"/>
<feature type="compositionally biased region" description="Low complexity" evidence="1">
    <location>
        <begin position="19"/>
        <end position="39"/>
    </location>
</feature>